<proteinExistence type="predicted"/>
<dbReference type="EMBL" id="KN817529">
    <property type="protein sequence ID" value="KJA26097.1"/>
    <property type="molecule type" value="Genomic_DNA"/>
</dbReference>
<feature type="transmembrane region" description="Helical" evidence="1">
    <location>
        <begin position="73"/>
        <end position="95"/>
    </location>
</feature>
<name>A0A0D2LEX6_HYPSF</name>
<reference evidence="3" key="1">
    <citation type="submission" date="2014-04" db="EMBL/GenBank/DDBJ databases">
        <title>Evolutionary Origins and Diversification of the Mycorrhizal Mutualists.</title>
        <authorList>
            <consortium name="DOE Joint Genome Institute"/>
            <consortium name="Mycorrhizal Genomics Consortium"/>
            <person name="Kohler A."/>
            <person name="Kuo A."/>
            <person name="Nagy L.G."/>
            <person name="Floudas D."/>
            <person name="Copeland A."/>
            <person name="Barry K.W."/>
            <person name="Cichocki N."/>
            <person name="Veneault-Fourrey C."/>
            <person name="LaButti K."/>
            <person name="Lindquist E.A."/>
            <person name="Lipzen A."/>
            <person name="Lundell T."/>
            <person name="Morin E."/>
            <person name="Murat C."/>
            <person name="Riley R."/>
            <person name="Ohm R."/>
            <person name="Sun H."/>
            <person name="Tunlid A."/>
            <person name="Henrissat B."/>
            <person name="Grigoriev I.V."/>
            <person name="Hibbett D.S."/>
            <person name="Martin F."/>
        </authorList>
    </citation>
    <scope>NUCLEOTIDE SEQUENCE [LARGE SCALE GENOMIC DNA]</scope>
    <source>
        <strain evidence="3">FD-334 SS-4</strain>
    </source>
</reference>
<accession>A0A0D2LEX6</accession>
<evidence type="ECO:0000313" key="2">
    <source>
        <dbReference type="EMBL" id="KJA26097.1"/>
    </source>
</evidence>
<evidence type="ECO:0000256" key="1">
    <source>
        <dbReference type="SAM" id="Phobius"/>
    </source>
</evidence>
<sequence length="169" mass="19210">MTTQRRKSHSNAGIPGEAVYAKLVVQELFNPSSVLCKRIASCQEHIGTDLAQLPPHRPPRSAFLPRQLIQDTVWFWVALVGYGVRLSGNAIILSFKRGFGEILSWLACLSDTPGLFYMRSVFRGFLVNHCHCLRVGCVSTKIYMLRKWPREIKNTSTYVSRGLKRRTET</sequence>
<keyword evidence="1" id="KW-0812">Transmembrane</keyword>
<gene>
    <name evidence="2" type="ORF">HYPSUDRAFT_64309</name>
</gene>
<protein>
    <submittedName>
        <fullName evidence="2">Uncharacterized protein</fullName>
    </submittedName>
</protein>
<keyword evidence="1" id="KW-1133">Transmembrane helix</keyword>
<dbReference type="AlphaFoldDB" id="A0A0D2LEX6"/>
<organism evidence="2 3">
    <name type="scientific">Hypholoma sublateritium (strain FD-334 SS-4)</name>
    <dbReference type="NCBI Taxonomy" id="945553"/>
    <lineage>
        <taxon>Eukaryota</taxon>
        <taxon>Fungi</taxon>
        <taxon>Dikarya</taxon>
        <taxon>Basidiomycota</taxon>
        <taxon>Agaricomycotina</taxon>
        <taxon>Agaricomycetes</taxon>
        <taxon>Agaricomycetidae</taxon>
        <taxon>Agaricales</taxon>
        <taxon>Agaricineae</taxon>
        <taxon>Strophariaceae</taxon>
        <taxon>Hypholoma</taxon>
    </lineage>
</organism>
<dbReference type="Proteomes" id="UP000054270">
    <property type="component" value="Unassembled WGS sequence"/>
</dbReference>
<evidence type="ECO:0000313" key="3">
    <source>
        <dbReference type="Proteomes" id="UP000054270"/>
    </source>
</evidence>
<keyword evidence="1" id="KW-0472">Membrane</keyword>
<keyword evidence="3" id="KW-1185">Reference proteome</keyword>